<evidence type="ECO:0000313" key="11">
    <source>
        <dbReference type="Proteomes" id="UP001229346"/>
    </source>
</evidence>
<dbReference type="EMBL" id="JAUSSU010000016">
    <property type="protein sequence ID" value="MDQ0116114.1"/>
    <property type="molecule type" value="Genomic_DNA"/>
</dbReference>
<sequence>MTSTMLNACMRFIALFTAALLMTLTLSGCWNRRELNDMAVAIAIGIDRVDEQYEVTIQTVDPSQMSNNRNVDRFPTRIYSEKASTIFEALRKVTSKSSRKIYLAHLLLLLFNEEMARDGIKEPLDFLFRDHEVRPDFNIAVTRGYQTKDVLSIVTPLEVLSALDLYRSLNVSQKLWAPTAAVNINEMMVMLTNDGVEPILTGLTLIGDLNKGLSADNVKQPRPYLYFKFKGIGVFRKDRLVGWLNEPDSKSFSYVNNHVSSTVGSVQCPGSKKRFAIELVKSKVSREPSIRNGSPHMKLIVHVSGNVGEVQCETEINDKSIIELQKLASEQLKSIIENSIQHVQYQYGVDIYGFGANFHQKYPKQWRQWRTNWNEQFARMSIEVQMDYHLRLIGKIISPFGNNPQQKKE</sequence>
<feature type="domain" description="Spore germination protein N-terminal" evidence="9">
    <location>
        <begin position="31"/>
        <end position="204"/>
    </location>
</feature>
<evidence type="ECO:0000256" key="4">
    <source>
        <dbReference type="ARBA" id="ARBA00022729"/>
    </source>
</evidence>
<organism evidence="10 11">
    <name type="scientific">Paenibacillus harenae</name>
    <dbReference type="NCBI Taxonomy" id="306543"/>
    <lineage>
        <taxon>Bacteria</taxon>
        <taxon>Bacillati</taxon>
        <taxon>Bacillota</taxon>
        <taxon>Bacilli</taxon>
        <taxon>Bacillales</taxon>
        <taxon>Paenibacillaceae</taxon>
        <taxon>Paenibacillus</taxon>
    </lineage>
</organism>
<keyword evidence="6" id="KW-0564">Palmitate</keyword>
<dbReference type="InterPro" id="IPR046953">
    <property type="entry name" value="Spore_GerAC-like_C"/>
</dbReference>
<dbReference type="RefSeq" id="WP_307208150.1">
    <property type="nucleotide sequence ID" value="NZ_JAUSSU010000016.1"/>
</dbReference>
<evidence type="ECO:0000256" key="6">
    <source>
        <dbReference type="ARBA" id="ARBA00023139"/>
    </source>
</evidence>
<dbReference type="Proteomes" id="UP001229346">
    <property type="component" value="Unassembled WGS sequence"/>
</dbReference>
<evidence type="ECO:0000259" key="9">
    <source>
        <dbReference type="Pfam" id="PF25198"/>
    </source>
</evidence>
<keyword evidence="7" id="KW-0449">Lipoprotein</keyword>
<dbReference type="InterPro" id="IPR057336">
    <property type="entry name" value="GerAC_N"/>
</dbReference>
<comment type="similarity">
    <text evidence="2">Belongs to the GerABKC lipoprotein family.</text>
</comment>
<keyword evidence="3" id="KW-0309">Germination</keyword>
<evidence type="ECO:0000256" key="7">
    <source>
        <dbReference type="ARBA" id="ARBA00023288"/>
    </source>
</evidence>
<accession>A0ABT9UCD2</accession>
<keyword evidence="4" id="KW-0732">Signal</keyword>
<evidence type="ECO:0000313" key="10">
    <source>
        <dbReference type="EMBL" id="MDQ0116114.1"/>
    </source>
</evidence>
<dbReference type="InterPro" id="IPR038501">
    <property type="entry name" value="Spore_GerAC_C_sf"/>
</dbReference>
<evidence type="ECO:0000256" key="1">
    <source>
        <dbReference type="ARBA" id="ARBA00004635"/>
    </source>
</evidence>
<gene>
    <name evidence="10" type="ORF">J2T15_005590</name>
</gene>
<protein>
    <submittedName>
        <fullName evidence="10">Spore germination protein KC</fullName>
    </submittedName>
</protein>
<dbReference type="InterPro" id="IPR008844">
    <property type="entry name" value="Spore_GerAC-like"/>
</dbReference>
<name>A0ABT9UCD2_PAEHA</name>
<proteinExistence type="inferred from homology"/>
<evidence type="ECO:0000256" key="3">
    <source>
        <dbReference type="ARBA" id="ARBA00022544"/>
    </source>
</evidence>
<comment type="subcellular location">
    <subcellularLocation>
        <location evidence="1">Membrane</location>
        <topology evidence="1">Lipid-anchor</topology>
    </subcellularLocation>
</comment>
<reference evidence="10 11" key="1">
    <citation type="submission" date="2023-07" db="EMBL/GenBank/DDBJ databases">
        <title>Sorghum-associated microbial communities from plants grown in Nebraska, USA.</title>
        <authorList>
            <person name="Schachtman D."/>
        </authorList>
    </citation>
    <scope>NUCLEOTIDE SEQUENCE [LARGE SCALE GENOMIC DNA]</scope>
    <source>
        <strain evidence="10 11">CC482</strain>
    </source>
</reference>
<evidence type="ECO:0000256" key="2">
    <source>
        <dbReference type="ARBA" id="ARBA00007886"/>
    </source>
</evidence>
<evidence type="ECO:0000259" key="8">
    <source>
        <dbReference type="Pfam" id="PF05504"/>
    </source>
</evidence>
<dbReference type="PANTHER" id="PTHR35789">
    <property type="entry name" value="SPORE GERMINATION PROTEIN B3"/>
    <property type="match status" value="1"/>
</dbReference>
<dbReference type="Pfam" id="PF05504">
    <property type="entry name" value="Spore_GerAC"/>
    <property type="match status" value="1"/>
</dbReference>
<dbReference type="Pfam" id="PF25198">
    <property type="entry name" value="Spore_GerAC_N"/>
    <property type="match status" value="1"/>
</dbReference>
<comment type="caution">
    <text evidence="10">The sequence shown here is derived from an EMBL/GenBank/DDBJ whole genome shotgun (WGS) entry which is preliminary data.</text>
</comment>
<feature type="domain" description="Spore germination GerAC-like C-terminal" evidence="8">
    <location>
        <begin position="230"/>
        <end position="394"/>
    </location>
</feature>
<dbReference type="Gene3D" id="3.30.300.210">
    <property type="entry name" value="Nutrient germinant receptor protein C, domain 3"/>
    <property type="match status" value="1"/>
</dbReference>
<dbReference type="NCBIfam" id="TIGR02887">
    <property type="entry name" value="spore_ger_x_C"/>
    <property type="match status" value="1"/>
</dbReference>
<keyword evidence="5" id="KW-0472">Membrane</keyword>
<dbReference type="PANTHER" id="PTHR35789:SF1">
    <property type="entry name" value="SPORE GERMINATION PROTEIN B3"/>
    <property type="match status" value="1"/>
</dbReference>
<evidence type="ECO:0000256" key="5">
    <source>
        <dbReference type="ARBA" id="ARBA00023136"/>
    </source>
</evidence>
<keyword evidence="11" id="KW-1185">Reference proteome</keyword>